<sequence>MRHTGTLTPQFFVTAPQPCPYLAGRQERKLFTALYGDNSVALNDTLSRKGFRRSQNVLYRPSCADCAACLSARLPVADFRPSRSQARVLKRNSDIVRRSNAPWATEEQFELFRAYLDARHADGGMAEMDEIEFAAMIEESPVRTRVVEYRLPEENDRLIAVCLTDLLADGVSMVYSFFDTALEKRSLGAFMILDHIRIAGDAQLPFVYLGYWVPGSPKMAYKARYRPFEIYQGGRWLRVDRPDAVRTDEHPLSSTPILEQVAEITSRELMDDR</sequence>
<gene>
    <name evidence="4" type="primary">bpt</name>
    <name evidence="7" type="ORF">FDP22_14315</name>
</gene>
<dbReference type="InterPro" id="IPR017138">
    <property type="entry name" value="Asp_Glu_LeuTrfase"/>
</dbReference>
<organism evidence="7 8">
    <name type="scientific">Paroceanicella profunda</name>
    <dbReference type="NCBI Taxonomy" id="2579971"/>
    <lineage>
        <taxon>Bacteria</taxon>
        <taxon>Pseudomonadati</taxon>
        <taxon>Pseudomonadota</taxon>
        <taxon>Alphaproteobacteria</taxon>
        <taxon>Rhodobacterales</taxon>
        <taxon>Paracoccaceae</taxon>
        <taxon>Paroceanicella</taxon>
    </lineage>
</organism>
<dbReference type="Pfam" id="PF04376">
    <property type="entry name" value="ATE_N"/>
    <property type="match status" value="1"/>
</dbReference>
<comment type="function">
    <text evidence="4">Functions in the N-end rule pathway of protein degradation where it conjugates Leu from its aminoacyl-tRNA to the N-termini of proteins containing an N-terminal aspartate or glutamate.</text>
</comment>
<evidence type="ECO:0000313" key="8">
    <source>
        <dbReference type="Proteomes" id="UP000305888"/>
    </source>
</evidence>
<evidence type="ECO:0000259" key="5">
    <source>
        <dbReference type="Pfam" id="PF04376"/>
    </source>
</evidence>
<dbReference type="InterPro" id="IPR007472">
    <property type="entry name" value="N-end_Aminoacyl_Trfase_C"/>
</dbReference>
<dbReference type="AlphaFoldDB" id="A0A5B8G1A9"/>
<comment type="catalytic activity">
    <reaction evidence="4">
        <text>N-terminal L-aspartyl-[protein] + L-leucyl-tRNA(Leu) = N-terminal L-leucyl-L-aspartyl-[protein] + tRNA(Leu) + H(+)</text>
        <dbReference type="Rhea" id="RHEA:50420"/>
        <dbReference type="Rhea" id="RHEA-COMP:9613"/>
        <dbReference type="Rhea" id="RHEA-COMP:9622"/>
        <dbReference type="Rhea" id="RHEA-COMP:12669"/>
        <dbReference type="Rhea" id="RHEA-COMP:12674"/>
        <dbReference type="ChEBI" id="CHEBI:15378"/>
        <dbReference type="ChEBI" id="CHEBI:64720"/>
        <dbReference type="ChEBI" id="CHEBI:78442"/>
        <dbReference type="ChEBI" id="CHEBI:78494"/>
        <dbReference type="ChEBI" id="CHEBI:133042"/>
        <dbReference type="EC" id="2.3.2.29"/>
    </reaction>
</comment>
<dbReference type="InterPro" id="IPR016181">
    <property type="entry name" value="Acyl_CoA_acyltransferase"/>
</dbReference>
<dbReference type="PANTHER" id="PTHR21367">
    <property type="entry name" value="ARGININE-TRNA-PROTEIN TRANSFERASE 1"/>
    <property type="match status" value="1"/>
</dbReference>
<dbReference type="PANTHER" id="PTHR21367:SF1">
    <property type="entry name" value="ARGINYL-TRNA--PROTEIN TRANSFERASE 1"/>
    <property type="match status" value="1"/>
</dbReference>
<keyword evidence="8" id="KW-1185">Reference proteome</keyword>
<dbReference type="HAMAP" id="MF_00689">
    <property type="entry name" value="Bpt"/>
    <property type="match status" value="1"/>
</dbReference>
<dbReference type="GO" id="GO:0071596">
    <property type="term" value="P:ubiquitin-dependent protein catabolic process via the N-end rule pathway"/>
    <property type="evidence" value="ECO:0007669"/>
    <property type="project" value="InterPro"/>
</dbReference>
<dbReference type="InterPro" id="IPR030700">
    <property type="entry name" value="N-end_Aminoacyl_Trfase"/>
</dbReference>
<dbReference type="OrthoDB" id="9782022at2"/>
<evidence type="ECO:0000256" key="3">
    <source>
        <dbReference type="ARBA" id="ARBA00023315"/>
    </source>
</evidence>
<feature type="domain" description="N-end rule aminoacyl transferase C-terminal" evidence="6">
    <location>
        <begin position="107"/>
        <end position="231"/>
    </location>
</feature>
<evidence type="ECO:0000313" key="7">
    <source>
        <dbReference type="EMBL" id="QDL92852.1"/>
    </source>
</evidence>
<dbReference type="SUPFAM" id="SSF55729">
    <property type="entry name" value="Acyl-CoA N-acyltransferases (Nat)"/>
    <property type="match status" value="1"/>
</dbReference>
<feature type="domain" description="N-end aminoacyl transferase N-terminal" evidence="5">
    <location>
        <begin position="17"/>
        <end position="87"/>
    </location>
</feature>
<dbReference type="InterPro" id="IPR007471">
    <property type="entry name" value="N-end_Aminoacyl_Trfase_N"/>
</dbReference>
<dbReference type="GO" id="GO:0004057">
    <property type="term" value="F:arginyl-tRNA--protein transferase activity"/>
    <property type="evidence" value="ECO:0007669"/>
    <property type="project" value="InterPro"/>
</dbReference>
<protein>
    <recommendedName>
        <fullName evidence="4">Aspartate/glutamate leucyltransferase</fullName>
        <ecNumber evidence="4">2.3.2.29</ecNumber>
    </recommendedName>
</protein>
<dbReference type="Proteomes" id="UP000305888">
    <property type="component" value="Chromosome"/>
</dbReference>
<dbReference type="KEGG" id="ppru:FDP22_14315"/>
<dbReference type="NCBIfam" id="NF002343">
    <property type="entry name" value="PRK01305.1-4"/>
    <property type="match status" value="1"/>
</dbReference>
<keyword evidence="3 4" id="KW-0012">Acyltransferase</keyword>
<comment type="subcellular location">
    <subcellularLocation>
        <location evidence="4">Cytoplasm</location>
    </subcellularLocation>
</comment>
<dbReference type="NCBIfam" id="NF002346">
    <property type="entry name" value="PRK01305.2-3"/>
    <property type="match status" value="1"/>
</dbReference>
<evidence type="ECO:0000256" key="4">
    <source>
        <dbReference type="HAMAP-Rule" id="MF_00689"/>
    </source>
</evidence>
<reference evidence="7 8" key="1">
    <citation type="submission" date="2019-06" db="EMBL/GenBank/DDBJ databases">
        <title>Genome sequence of Rhodobacteraceae bacterium D4M1.</title>
        <authorList>
            <person name="Cao J."/>
        </authorList>
    </citation>
    <scope>NUCLEOTIDE SEQUENCE [LARGE SCALE GENOMIC DNA]</scope>
    <source>
        <strain evidence="7 8">D4M1</strain>
    </source>
</reference>
<name>A0A5B8G1A9_9RHOB</name>
<dbReference type="EMBL" id="CP040818">
    <property type="protein sequence ID" value="QDL92852.1"/>
    <property type="molecule type" value="Genomic_DNA"/>
</dbReference>
<dbReference type="GO" id="GO:0008914">
    <property type="term" value="F:leucyl-tRNA--protein transferase activity"/>
    <property type="evidence" value="ECO:0007669"/>
    <property type="project" value="UniProtKB-UniRule"/>
</dbReference>
<proteinExistence type="inferred from homology"/>
<dbReference type="Pfam" id="PF04377">
    <property type="entry name" value="ATE_C"/>
    <property type="match status" value="1"/>
</dbReference>
<dbReference type="EC" id="2.3.2.29" evidence="4"/>
<evidence type="ECO:0000256" key="1">
    <source>
        <dbReference type="ARBA" id="ARBA00022490"/>
    </source>
</evidence>
<dbReference type="RefSeq" id="WP_138574700.1">
    <property type="nucleotide sequence ID" value="NZ_CP040818.1"/>
</dbReference>
<dbReference type="NCBIfam" id="NF002342">
    <property type="entry name" value="PRK01305.1-3"/>
    <property type="match status" value="1"/>
</dbReference>
<accession>A0A5B8G1A9</accession>
<keyword evidence="1 4" id="KW-0963">Cytoplasm</keyword>
<keyword evidence="2 4" id="KW-0808">Transferase</keyword>
<evidence type="ECO:0000256" key="2">
    <source>
        <dbReference type="ARBA" id="ARBA00022679"/>
    </source>
</evidence>
<comment type="catalytic activity">
    <reaction evidence="4">
        <text>N-terminal L-glutamyl-[protein] + L-leucyl-tRNA(Leu) = N-terminal L-leucyl-L-glutamyl-[protein] + tRNA(Leu) + H(+)</text>
        <dbReference type="Rhea" id="RHEA:50412"/>
        <dbReference type="Rhea" id="RHEA-COMP:9613"/>
        <dbReference type="Rhea" id="RHEA-COMP:9622"/>
        <dbReference type="Rhea" id="RHEA-COMP:12664"/>
        <dbReference type="Rhea" id="RHEA-COMP:12668"/>
        <dbReference type="ChEBI" id="CHEBI:15378"/>
        <dbReference type="ChEBI" id="CHEBI:64721"/>
        <dbReference type="ChEBI" id="CHEBI:78442"/>
        <dbReference type="ChEBI" id="CHEBI:78494"/>
        <dbReference type="ChEBI" id="CHEBI:133041"/>
        <dbReference type="EC" id="2.3.2.29"/>
    </reaction>
</comment>
<evidence type="ECO:0000259" key="6">
    <source>
        <dbReference type="Pfam" id="PF04377"/>
    </source>
</evidence>
<dbReference type="PIRSF" id="PIRSF037208">
    <property type="entry name" value="ATE_pro_prd"/>
    <property type="match status" value="1"/>
</dbReference>
<comment type="similarity">
    <text evidence="4">Belongs to the R-transferase family. Bpt subfamily.</text>
</comment>
<dbReference type="GO" id="GO:0005737">
    <property type="term" value="C:cytoplasm"/>
    <property type="evidence" value="ECO:0007669"/>
    <property type="project" value="UniProtKB-SubCell"/>
</dbReference>